<protein>
    <recommendedName>
        <fullName evidence="2">Band 7 domain-containing protein</fullName>
    </recommendedName>
</protein>
<dbReference type="InterPro" id="IPR036013">
    <property type="entry name" value="Band_7/SPFH_dom_sf"/>
</dbReference>
<dbReference type="PANTHER" id="PTHR43327">
    <property type="entry name" value="STOMATIN-LIKE PROTEIN 2, MITOCHONDRIAL"/>
    <property type="match status" value="1"/>
</dbReference>
<feature type="domain" description="Band 7" evidence="2">
    <location>
        <begin position="30"/>
        <end position="188"/>
    </location>
</feature>
<reference evidence="3" key="1">
    <citation type="submission" date="2021-01" db="EMBL/GenBank/DDBJ databases">
        <authorList>
            <person name="Corre E."/>
            <person name="Pelletier E."/>
            <person name="Niang G."/>
            <person name="Scheremetjew M."/>
            <person name="Finn R."/>
            <person name="Kale V."/>
            <person name="Holt S."/>
            <person name="Cochrane G."/>
            <person name="Meng A."/>
            <person name="Brown T."/>
            <person name="Cohen L."/>
        </authorList>
    </citation>
    <scope>NUCLEOTIDE SEQUENCE</scope>
    <source>
        <strain evidence="3">CCMP2877</strain>
    </source>
</reference>
<dbReference type="Pfam" id="PF01145">
    <property type="entry name" value="Band_7"/>
    <property type="match status" value="1"/>
</dbReference>
<dbReference type="InterPro" id="IPR001107">
    <property type="entry name" value="Band_7"/>
</dbReference>
<evidence type="ECO:0000313" key="3">
    <source>
        <dbReference type="EMBL" id="CAD9266354.1"/>
    </source>
</evidence>
<evidence type="ECO:0000256" key="1">
    <source>
        <dbReference type="SAM" id="MobiDB-lite"/>
    </source>
</evidence>
<feature type="region of interest" description="Disordered" evidence="1">
    <location>
        <begin position="1"/>
        <end position="24"/>
    </location>
</feature>
<dbReference type="InterPro" id="IPR050710">
    <property type="entry name" value="Band7/mec-2_domain"/>
</dbReference>
<sequence length="309" mass="33401">MLRTNNRNRTASASQAPSAKNTPVSTMVLPCPHCVSTGSVGVKTKFGKFVDTIDPGFTCYICCIEDIRDVSLAVQQVQCSSDCKTKDNVTLTVSSAIQYHINRKDIQVAVFDVANPLAMMQAYVDDVLRSELPSLDLDDAYSAKETMVARIRESLQASMEPYGYSVINVLITDLRPEASVLRAMNEINASRRAREAAIEKGEADKILQVKAAEADAESKYLSGVGVARMREAITSGFKTSIQELGESGLTAADAVHMMIVTQYLDTLKDFAVNGKGSIMVPHGPGAAGDIEEQVRRGFIGANALEIKGR</sequence>
<accession>A0A7S1UF81</accession>
<name>A0A7S1UF81_9STRA</name>
<dbReference type="PANTHER" id="PTHR43327:SF31">
    <property type="entry name" value="HYPERSENSITIVE-INDUCED RESPONSE PROTEIN 2"/>
    <property type="match status" value="1"/>
</dbReference>
<organism evidence="3">
    <name type="scientific">Phaeomonas parva</name>
    <dbReference type="NCBI Taxonomy" id="124430"/>
    <lineage>
        <taxon>Eukaryota</taxon>
        <taxon>Sar</taxon>
        <taxon>Stramenopiles</taxon>
        <taxon>Ochrophyta</taxon>
        <taxon>Pinguiophyceae</taxon>
        <taxon>Pinguiochrysidales</taxon>
        <taxon>Pinguiochrysidaceae</taxon>
        <taxon>Phaeomonas</taxon>
    </lineage>
</organism>
<dbReference type="EMBL" id="HBGJ01039337">
    <property type="protein sequence ID" value="CAD9266354.1"/>
    <property type="molecule type" value="Transcribed_RNA"/>
</dbReference>
<dbReference type="AlphaFoldDB" id="A0A7S1UF81"/>
<dbReference type="SUPFAM" id="SSF117892">
    <property type="entry name" value="Band 7/SPFH domain"/>
    <property type="match status" value="1"/>
</dbReference>
<proteinExistence type="predicted"/>
<dbReference type="CDD" id="cd03407">
    <property type="entry name" value="SPFH_like_u4"/>
    <property type="match status" value="1"/>
</dbReference>
<dbReference type="SMART" id="SM00244">
    <property type="entry name" value="PHB"/>
    <property type="match status" value="1"/>
</dbReference>
<evidence type="ECO:0000259" key="2">
    <source>
        <dbReference type="SMART" id="SM00244"/>
    </source>
</evidence>
<dbReference type="Gene3D" id="3.30.479.30">
    <property type="entry name" value="Band 7 domain"/>
    <property type="match status" value="1"/>
</dbReference>
<gene>
    <name evidence="3" type="ORF">PPAR1163_LOCUS24779</name>
</gene>